<sequence length="239" mass="26556">MAEKEATIYTDSRYAFGVAHDFGAPWKHRKFLKSDGRPILHVPLVAALLDAILLPDKLAICKCAAHTNNKDSVSVGNSRADGAAKVAASQDKDNSECSLLSVDDNNDVCSSLQDMQTFAMGLEKNKWRQSGCVMKDNVWKCAEGKACLLNIFSNIMQNYFTVKAAQGKAAERPLHSLRPGDFVVIRDLRRKSWRAKRWLGPFQVLLTTETAVKVAERATWVHAGHCRKVPSPEKDSTRQ</sequence>
<evidence type="ECO:0000313" key="2">
    <source>
        <dbReference type="RefSeq" id="XP_073781611.1"/>
    </source>
</evidence>
<accession>A0AC58HI33</accession>
<name>A0AC58HI33_DANRE</name>
<gene>
    <name evidence="2" type="primary">LOC103908925</name>
</gene>
<proteinExistence type="predicted"/>
<dbReference type="Proteomes" id="UP000000437">
    <property type="component" value="Chromosome 16"/>
</dbReference>
<organism evidence="1 2">
    <name type="scientific">Danio rerio</name>
    <name type="common">Zebrafish</name>
    <name type="synonym">Brachydanio rerio</name>
    <dbReference type="NCBI Taxonomy" id="7955"/>
    <lineage>
        <taxon>Eukaryota</taxon>
        <taxon>Metazoa</taxon>
        <taxon>Chordata</taxon>
        <taxon>Craniata</taxon>
        <taxon>Vertebrata</taxon>
        <taxon>Euteleostomi</taxon>
        <taxon>Actinopterygii</taxon>
        <taxon>Neopterygii</taxon>
        <taxon>Teleostei</taxon>
        <taxon>Ostariophysi</taxon>
        <taxon>Cypriniformes</taxon>
        <taxon>Danionidae</taxon>
        <taxon>Danioninae</taxon>
        <taxon>Danio</taxon>
    </lineage>
</organism>
<protein>
    <submittedName>
        <fullName evidence="2">Uncharacterized protein isoform X1</fullName>
    </submittedName>
</protein>
<evidence type="ECO:0000313" key="1">
    <source>
        <dbReference type="Proteomes" id="UP000000437"/>
    </source>
</evidence>
<dbReference type="RefSeq" id="XP_073781611.1">
    <property type="nucleotide sequence ID" value="XM_073925510.1"/>
</dbReference>
<keyword evidence="1" id="KW-1185">Reference proteome</keyword>
<reference evidence="2" key="1">
    <citation type="submission" date="2025-08" db="UniProtKB">
        <authorList>
            <consortium name="RefSeq"/>
        </authorList>
    </citation>
    <scope>IDENTIFICATION</scope>
    <source>
        <strain evidence="2">Tuebingen</strain>
        <tissue evidence="2">Fibroblasts and whole tissue</tissue>
    </source>
</reference>